<reference evidence="1" key="2">
    <citation type="journal article" date="2006" name="PLoS Pathog.">
        <title>New perspectives on host-parasite interplay by comparative transcriptomic and proteomic analyses of Schistosoma japonicum.</title>
        <authorList>
            <person name="Liu F."/>
            <person name="Lu J."/>
            <person name="Hu W."/>
            <person name="Wang S.Y."/>
            <person name="Cui S.J."/>
            <person name="Chi M."/>
            <person name="Yan Q."/>
            <person name="Wang X.R."/>
            <person name="Song H.D."/>
            <person name="Xu X.N."/>
            <person name="Wang J.J."/>
            <person name="Zhang X.L."/>
            <person name="Zhang X."/>
            <person name="Wang Z.Q."/>
            <person name="Xue C.L."/>
            <person name="Brindley P.J."/>
            <person name="McManus D.P."/>
            <person name="Yang P.Y."/>
            <person name="Feng Z."/>
            <person name="Chen Z."/>
            <person name="Han Z.G."/>
        </authorList>
    </citation>
    <scope>NUCLEOTIDE SEQUENCE</scope>
</reference>
<proteinExistence type="evidence at transcript level"/>
<name>Q5BVQ0_SCHJA</name>
<dbReference type="EMBL" id="AY812636">
    <property type="protein sequence ID" value="AAX28525.1"/>
    <property type="molecule type" value="mRNA"/>
</dbReference>
<organism evidence="1">
    <name type="scientific">Schistosoma japonicum</name>
    <name type="common">Blood fluke</name>
    <dbReference type="NCBI Taxonomy" id="6182"/>
    <lineage>
        <taxon>Eukaryota</taxon>
        <taxon>Metazoa</taxon>
        <taxon>Spiralia</taxon>
        <taxon>Lophotrochozoa</taxon>
        <taxon>Platyhelminthes</taxon>
        <taxon>Trematoda</taxon>
        <taxon>Digenea</taxon>
        <taxon>Strigeidida</taxon>
        <taxon>Schistosomatoidea</taxon>
        <taxon>Schistosomatidae</taxon>
        <taxon>Schistosoma</taxon>
    </lineage>
</organism>
<evidence type="ECO:0000313" key="1">
    <source>
        <dbReference type="EMBL" id="AAX28525.1"/>
    </source>
</evidence>
<accession>Q5BVQ0</accession>
<dbReference type="AlphaFoldDB" id="Q5BVQ0"/>
<reference evidence="1" key="1">
    <citation type="submission" date="2005-03" db="EMBL/GenBank/DDBJ databases">
        <authorList>
            <person name="Han Z."/>
        </authorList>
    </citation>
    <scope>NUCLEOTIDE SEQUENCE</scope>
</reference>
<sequence>MWKYHHILIHERNGLVVRVSHKFVINLGVLRVGQLVLSQLCLIEFVFSRVVNNQWS</sequence>
<protein>
    <submittedName>
        <fullName evidence="1">Uncharacterized protein</fullName>
    </submittedName>
</protein>